<dbReference type="EMBL" id="CAJOBH010004215">
    <property type="protein sequence ID" value="CAF3981637.1"/>
    <property type="molecule type" value="Genomic_DNA"/>
</dbReference>
<gene>
    <name evidence="1" type="ORF">BYL167_LOCUS12645</name>
</gene>
<organism evidence="1 2">
    <name type="scientific">Rotaria magnacalcarata</name>
    <dbReference type="NCBI Taxonomy" id="392030"/>
    <lineage>
        <taxon>Eukaryota</taxon>
        <taxon>Metazoa</taxon>
        <taxon>Spiralia</taxon>
        <taxon>Gnathifera</taxon>
        <taxon>Rotifera</taxon>
        <taxon>Eurotatoria</taxon>
        <taxon>Bdelloidea</taxon>
        <taxon>Philodinida</taxon>
        <taxon>Philodinidae</taxon>
        <taxon>Rotaria</taxon>
    </lineage>
</organism>
<feature type="non-terminal residue" evidence="1">
    <location>
        <position position="1"/>
    </location>
</feature>
<accession>A0A8S2MYW7</accession>
<dbReference type="Proteomes" id="UP000681967">
    <property type="component" value="Unassembled WGS sequence"/>
</dbReference>
<evidence type="ECO:0000313" key="1">
    <source>
        <dbReference type="EMBL" id="CAF3981637.1"/>
    </source>
</evidence>
<name>A0A8S2MYW7_9BILA</name>
<evidence type="ECO:0000313" key="2">
    <source>
        <dbReference type="Proteomes" id="UP000681967"/>
    </source>
</evidence>
<protein>
    <submittedName>
        <fullName evidence="1">Uncharacterized protein</fullName>
    </submittedName>
</protein>
<reference evidence="1" key="1">
    <citation type="submission" date="2021-02" db="EMBL/GenBank/DDBJ databases">
        <authorList>
            <person name="Nowell W R."/>
        </authorList>
    </citation>
    <scope>NUCLEOTIDE SEQUENCE</scope>
</reference>
<proteinExistence type="predicted"/>
<feature type="non-terminal residue" evidence="1">
    <location>
        <position position="333"/>
    </location>
</feature>
<comment type="caution">
    <text evidence="1">The sequence shown here is derived from an EMBL/GenBank/DDBJ whole genome shotgun (WGS) entry which is preliminary data.</text>
</comment>
<dbReference type="AlphaFoldDB" id="A0A8S2MYW7"/>
<sequence>MLQASPPIGKKSPMGTYGLLKLILFLYVNDVASITYHYHELVVPLLHRMAHLEKLTLYLHINTDGLLINDTHLQNEILIHMPQLHTFTFYISIEIGACKLPRSISPDDIQKTSTNIKSIRTACVIESLNRFTTMCHAYLFPFSFTHLNISSQFPNMILNSVTHLYVKDSISLKHRFVMRISKAFPMLMCFSLRNSTTQLCNDHAMTTDENLSNLIIEYPQLILLDLRYVNEDYVEQFLLETKIYLPRLTQRRVKYDVLIDATWYFTSDAVRRNCLKVKRLIIKNITRFSKDIYQYFPSFKTVEEIVIHYNWLSSCNKYFCWQIVHLTVLAFIY</sequence>